<keyword evidence="5" id="KW-1185">Reference proteome</keyword>
<dbReference type="OrthoDB" id="45365at2759"/>
<dbReference type="AlphaFoldDB" id="A0A1R2AUI3"/>
<comment type="caution">
    <text evidence="4">The sequence shown here is derived from an EMBL/GenBank/DDBJ whole genome shotgun (WGS) entry which is preliminary data.</text>
</comment>
<proteinExistence type="predicted"/>
<protein>
    <recommendedName>
        <fullName evidence="6">BACK domain-containing protein</fullName>
    </recommendedName>
</protein>
<reference evidence="4 5" key="1">
    <citation type="submission" date="2016-11" db="EMBL/GenBank/DDBJ databases">
        <title>The macronuclear genome of Stentor coeruleus: a giant cell with tiny introns.</title>
        <authorList>
            <person name="Slabodnick M."/>
            <person name="Ruby J.G."/>
            <person name="Reiff S.B."/>
            <person name="Swart E.C."/>
            <person name="Gosai S."/>
            <person name="Prabakaran S."/>
            <person name="Witkowska E."/>
            <person name="Larue G.E."/>
            <person name="Fisher S."/>
            <person name="Freeman R.M."/>
            <person name="Gunawardena J."/>
            <person name="Chu W."/>
            <person name="Stover N.A."/>
            <person name="Gregory B.D."/>
            <person name="Nowacki M."/>
            <person name="Derisi J."/>
            <person name="Roy S.W."/>
            <person name="Marshall W.F."/>
            <person name="Sood P."/>
        </authorList>
    </citation>
    <scope>NUCLEOTIDE SEQUENCE [LARGE SCALE GENOMIC DNA]</scope>
    <source>
        <strain evidence="4">WM001</strain>
    </source>
</reference>
<sequence>MSNTLLQRTAERIENSDSQGNTSTEDLVVINTLAASLDATEMARLIRIPQARSFLDESSSDDISERLFRTFTQDVQVIDETLEALLENTFSEEREEGASFLADLTAHSWKIQVQSTTMDDDNMSSVLNTYSFNDNIRSPKLKIPTRGTFDSLREEVYFEQPVTLVSLGRNEVLLYHIVLDQSERVTCDMNLTAACVMPDGQVVATGGDSSAYVYHTNSGWHRIGDLIYNRKSHAIVFHKGTVYVIGGAGRREVEKLENDHTWEEITPLNNARSFPAAVSMQGKLYVVGGLREIGNYAGVEVLEEMIWQILEVRIPNHLCGHACFFTPEHELVILGGGGIYIIDESQSTLRLCPNNFQDYFMLNSWSYLEEENKVMVWGQCSIWKYEISTSTLEAFKPLNSDSI</sequence>
<evidence type="ECO:0000313" key="5">
    <source>
        <dbReference type="Proteomes" id="UP000187209"/>
    </source>
</evidence>
<dbReference type="PANTHER" id="PTHR24412:SF489">
    <property type="entry name" value="RING FINGER DOMAIN AND KELCH REPEAT-CONTAINING PROTEIN DDB_G0271372"/>
    <property type="match status" value="1"/>
</dbReference>
<dbReference type="EMBL" id="MPUH01001370">
    <property type="protein sequence ID" value="OMJ68189.1"/>
    <property type="molecule type" value="Genomic_DNA"/>
</dbReference>
<dbReference type="SUPFAM" id="SSF117281">
    <property type="entry name" value="Kelch motif"/>
    <property type="match status" value="1"/>
</dbReference>
<evidence type="ECO:0000256" key="1">
    <source>
        <dbReference type="ARBA" id="ARBA00022441"/>
    </source>
</evidence>
<keyword evidence="1" id="KW-0880">Kelch repeat</keyword>
<keyword evidence="2" id="KW-0677">Repeat</keyword>
<feature type="region of interest" description="Disordered" evidence="3">
    <location>
        <begin position="1"/>
        <end position="21"/>
    </location>
</feature>
<evidence type="ECO:0008006" key="6">
    <source>
        <dbReference type="Google" id="ProtNLM"/>
    </source>
</evidence>
<organism evidence="4 5">
    <name type="scientific">Stentor coeruleus</name>
    <dbReference type="NCBI Taxonomy" id="5963"/>
    <lineage>
        <taxon>Eukaryota</taxon>
        <taxon>Sar</taxon>
        <taxon>Alveolata</taxon>
        <taxon>Ciliophora</taxon>
        <taxon>Postciliodesmatophora</taxon>
        <taxon>Heterotrichea</taxon>
        <taxon>Heterotrichida</taxon>
        <taxon>Stentoridae</taxon>
        <taxon>Stentor</taxon>
    </lineage>
</organism>
<dbReference type="Proteomes" id="UP000187209">
    <property type="component" value="Unassembled WGS sequence"/>
</dbReference>
<evidence type="ECO:0000256" key="3">
    <source>
        <dbReference type="SAM" id="MobiDB-lite"/>
    </source>
</evidence>
<evidence type="ECO:0000256" key="2">
    <source>
        <dbReference type="ARBA" id="ARBA00022737"/>
    </source>
</evidence>
<evidence type="ECO:0000313" key="4">
    <source>
        <dbReference type="EMBL" id="OMJ68189.1"/>
    </source>
</evidence>
<dbReference type="PANTHER" id="PTHR24412">
    <property type="entry name" value="KELCH PROTEIN"/>
    <property type="match status" value="1"/>
</dbReference>
<dbReference type="InterPro" id="IPR006652">
    <property type="entry name" value="Kelch_1"/>
</dbReference>
<dbReference type="SMART" id="SM00612">
    <property type="entry name" value="Kelch"/>
    <property type="match status" value="3"/>
</dbReference>
<dbReference type="InterPro" id="IPR015915">
    <property type="entry name" value="Kelch-typ_b-propeller"/>
</dbReference>
<gene>
    <name evidence="4" type="ORF">SteCoe_34440</name>
</gene>
<dbReference type="Gene3D" id="2.120.10.80">
    <property type="entry name" value="Kelch-type beta propeller"/>
    <property type="match status" value="1"/>
</dbReference>
<accession>A0A1R2AUI3</accession>
<name>A0A1R2AUI3_9CILI</name>